<sequence length="120" mass="13161">MGLMVAQDGGEVRERRRHERYAVHGDAEVMVSDGRLLFRGNTVDISLSGCFIETRARLMLEAGTPVEMVFRAGGLTMRVQATVRAVRPGVGAGFLFGEMSAYMQTGLEGLIRQMQRGVGR</sequence>
<gene>
    <name evidence="2" type="ORF">EDE15_2764</name>
</gene>
<dbReference type="EMBL" id="RSDW01000001">
    <property type="protein sequence ID" value="RSL17234.1"/>
    <property type="molecule type" value="Genomic_DNA"/>
</dbReference>
<name>A0A3R9PAD1_9BACT</name>
<dbReference type="AlphaFoldDB" id="A0A3R9PAD1"/>
<dbReference type="GO" id="GO:0035438">
    <property type="term" value="F:cyclic-di-GMP binding"/>
    <property type="evidence" value="ECO:0007669"/>
    <property type="project" value="InterPro"/>
</dbReference>
<reference evidence="2 3" key="1">
    <citation type="submission" date="2018-12" db="EMBL/GenBank/DDBJ databases">
        <title>Sequencing of bacterial isolates from soil warming experiment in Harvard Forest, Massachusetts, USA.</title>
        <authorList>
            <person name="Deangelis K."/>
        </authorList>
    </citation>
    <scope>NUCLEOTIDE SEQUENCE [LARGE SCALE GENOMIC DNA]</scope>
    <source>
        <strain evidence="2 3">EB153</strain>
    </source>
</reference>
<dbReference type="RefSeq" id="WP_125485748.1">
    <property type="nucleotide sequence ID" value="NZ_RSDW01000001.1"/>
</dbReference>
<proteinExistence type="predicted"/>
<evidence type="ECO:0000313" key="2">
    <source>
        <dbReference type="EMBL" id="RSL17234.1"/>
    </source>
</evidence>
<feature type="domain" description="PilZ" evidence="1">
    <location>
        <begin position="14"/>
        <end position="111"/>
    </location>
</feature>
<organism evidence="2 3">
    <name type="scientific">Edaphobacter aggregans</name>
    <dbReference type="NCBI Taxonomy" id="570835"/>
    <lineage>
        <taxon>Bacteria</taxon>
        <taxon>Pseudomonadati</taxon>
        <taxon>Acidobacteriota</taxon>
        <taxon>Terriglobia</taxon>
        <taxon>Terriglobales</taxon>
        <taxon>Acidobacteriaceae</taxon>
        <taxon>Edaphobacter</taxon>
    </lineage>
</organism>
<dbReference type="Pfam" id="PF07238">
    <property type="entry name" value="PilZ"/>
    <property type="match status" value="1"/>
</dbReference>
<dbReference type="SUPFAM" id="SSF141371">
    <property type="entry name" value="PilZ domain-like"/>
    <property type="match status" value="1"/>
</dbReference>
<protein>
    <submittedName>
        <fullName evidence="2">PilZ domain-containing protein</fullName>
    </submittedName>
</protein>
<keyword evidence="3" id="KW-1185">Reference proteome</keyword>
<dbReference type="InterPro" id="IPR009875">
    <property type="entry name" value="PilZ_domain"/>
</dbReference>
<comment type="caution">
    <text evidence="2">The sequence shown here is derived from an EMBL/GenBank/DDBJ whole genome shotgun (WGS) entry which is preliminary data.</text>
</comment>
<dbReference type="Proteomes" id="UP000269669">
    <property type="component" value="Unassembled WGS sequence"/>
</dbReference>
<dbReference type="OrthoDB" id="121572at2"/>
<dbReference type="Gene3D" id="2.40.10.220">
    <property type="entry name" value="predicted glycosyltransferase like domains"/>
    <property type="match status" value="1"/>
</dbReference>
<evidence type="ECO:0000313" key="3">
    <source>
        <dbReference type="Proteomes" id="UP000269669"/>
    </source>
</evidence>
<evidence type="ECO:0000259" key="1">
    <source>
        <dbReference type="Pfam" id="PF07238"/>
    </source>
</evidence>
<accession>A0A3R9PAD1</accession>